<dbReference type="GO" id="GO:0000155">
    <property type="term" value="F:phosphorelay sensor kinase activity"/>
    <property type="evidence" value="ECO:0007669"/>
    <property type="project" value="InterPro"/>
</dbReference>
<dbReference type="SUPFAM" id="SSF47384">
    <property type="entry name" value="Homodimeric domain of signal transducing histidine kinase"/>
    <property type="match status" value="1"/>
</dbReference>
<dbReference type="InterPro" id="IPR036097">
    <property type="entry name" value="HisK_dim/P_sf"/>
</dbReference>
<dbReference type="SUPFAM" id="SSF52172">
    <property type="entry name" value="CheY-like"/>
    <property type="match status" value="1"/>
</dbReference>
<dbReference type="EC" id="2.7.13.3" evidence="2"/>
<dbReference type="SUPFAM" id="SSF46689">
    <property type="entry name" value="Homeodomain-like"/>
    <property type="match status" value="1"/>
</dbReference>
<dbReference type="SMART" id="SM00342">
    <property type="entry name" value="HTH_ARAC"/>
    <property type="match status" value="1"/>
</dbReference>
<keyword evidence="5" id="KW-0547">Nucleotide-binding</keyword>
<dbReference type="InterPro" id="IPR036890">
    <property type="entry name" value="HATPase_C_sf"/>
</dbReference>
<dbReference type="PRINTS" id="PR00344">
    <property type="entry name" value="BCTRLSENSOR"/>
</dbReference>
<feature type="chain" id="PRO_5036973608" description="histidine kinase" evidence="13">
    <location>
        <begin position="18"/>
        <end position="1340"/>
    </location>
</feature>
<dbReference type="InterPro" id="IPR009057">
    <property type="entry name" value="Homeodomain-like_sf"/>
</dbReference>
<dbReference type="FunFam" id="2.60.40.10:FF:000791">
    <property type="entry name" value="Two-component system sensor histidine kinase/response regulator"/>
    <property type="match status" value="1"/>
</dbReference>
<dbReference type="CDD" id="cd17574">
    <property type="entry name" value="REC_OmpR"/>
    <property type="match status" value="1"/>
</dbReference>
<feature type="domain" description="Histidine kinase" evidence="15">
    <location>
        <begin position="836"/>
        <end position="1056"/>
    </location>
</feature>
<keyword evidence="8" id="KW-0902">Two-component regulatory system</keyword>
<dbReference type="Pfam" id="PF07495">
    <property type="entry name" value="Y_Y_Y"/>
    <property type="match status" value="1"/>
</dbReference>
<evidence type="ECO:0000313" key="17">
    <source>
        <dbReference type="EMBL" id="CAG5015925.1"/>
    </source>
</evidence>
<dbReference type="Pfam" id="PF02518">
    <property type="entry name" value="HATPase_c"/>
    <property type="match status" value="1"/>
</dbReference>
<dbReference type="Pfam" id="PF07494">
    <property type="entry name" value="Reg_prop"/>
    <property type="match status" value="3"/>
</dbReference>
<dbReference type="Pfam" id="PF00512">
    <property type="entry name" value="HisKA"/>
    <property type="match status" value="1"/>
</dbReference>
<dbReference type="CDD" id="cd00082">
    <property type="entry name" value="HisKA"/>
    <property type="match status" value="1"/>
</dbReference>
<dbReference type="InterPro" id="IPR011110">
    <property type="entry name" value="Reg_prop"/>
</dbReference>
<dbReference type="GO" id="GO:0043565">
    <property type="term" value="F:sequence-specific DNA binding"/>
    <property type="evidence" value="ECO:0007669"/>
    <property type="project" value="InterPro"/>
</dbReference>
<dbReference type="PROSITE" id="PS50110">
    <property type="entry name" value="RESPONSE_REGULATORY"/>
    <property type="match status" value="1"/>
</dbReference>
<evidence type="ECO:0000256" key="3">
    <source>
        <dbReference type="ARBA" id="ARBA00022553"/>
    </source>
</evidence>
<dbReference type="FunFam" id="3.30.565.10:FF:000037">
    <property type="entry name" value="Hybrid sensor histidine kinase/response regulator"/>
    <property type="match status" value="1"/>
</dbReference>
<evidence type="ECO:0000256" key="7">
    <source>
        <dbReference type="ARBA" id="ARBA00022840"/>
    </source>
</evidence>
<comment type="caution">
    <text evidence="17">The sequence shown here is derived from an EMBL/GenBank/DDBJ whole genome shotgun (WGS) entry which is preliminary data.</text>
</comment>
<keyword evidence="3 12" id="KW-0597">Phosphoprotein</keyword>
<dbReference type="InterPro" id="IPR018062">
    <property type="entry name" value="HTH_AraC-typ_CS"/>
</dbReference>
<dbReference type="PROSITE" id="PS50109">
    <property type="entry name" value="HIS_KIN"/>
    <property type="match status" value="1"/>
</dbReference>
<feature type="signal peptide" evidence="13">
    <location>
        <begin position="1"/>
        <end position="17"/>
    </location>
</feature>
<dbReference type="SMART" id="SM00388">
    <property type="entry name" value="HisKA"/>
    <property type="match status" value="1"/>
</dbReference>
<dbReference type="Gene3D" id="3.40.50.2300">
    <property type="match status" value="1"/>
</dbReference>
<evidence type="ECO:0000256" key="4">
    <source>
        <dbReference type="ARBA" id="ARBA00022679"/>
    </source>
</evidence>
<evidence type="ECO:0000256" key="5">
    <source>
        <dbReference type="ARBA" id="ARBA00022741"/>
    </source>
</evidence>
<dbReference type="InterPro" id="IPR004358">
    <property type="entry name" value="Sig_transdc_His_kin-like_C"/>
</dbReference>
<evidence type="ECO:0000256" key="9">
    <source>
        <dbReference type="ARBA" id="ARBA00023015"/>
    </source>
</evidence>
<reference evidence="17" key="1">
    <citation type="submission" date="2021-04" db="EMBL/GenBank/DDBJ databases">
        <authorList>
            <person name="Rodrigo-Torres L."/>
            <person name="Arahal R. D."/>
            <person name="Lucena T."/>
        </authorList>
    </citation>
    <scope>NUCLEOTIDE SEQUENCE</scope>
    <source>
        <strain evidence="17">CECT 9275</strain>
    </source>
</reference>
<dbReference type="SMART" id="SM00448">
    <property type="entry name" value="REC"/>
    <property type="match status" value="1"/>
</dbReference>
<keyword evidence="11" id="KW-0804">Transcription</keyword>
<dbReference type="GO" id="GO:0003700">
    <property type="term" value="F:DNA-binding transcription factor activity"/>
    <property type="evidence" value="ECO:0007669"/>
    <property type="project" value="InterPro"/>
</dbReference>
<evidence type="ECO:0000256" key="1">
    <source>
        <dbReference type="ARBA" id="ARBA00000085"/>
    </source>
</evidence>
<evidence type="ECO:0000256" key="12">
    <source>
        <dbReference type="PROSITE-ProRule" id="PRU00169"/>
    </source>
</evidence>
<dbReference type="SUPFAM" id="SSF55874">
    <property type="entry name" value="ATPase domain of HSP90 chaperone/DNA topoisomerase II/histidine kinase"/>
    <property type="match status" value="1"/>
</dbReference>
<dbReference type="Gene3D" id="2.60.40.10">
    <property type="entry name" value="Immunoglobulins"/>
    <property type="match status" value="1"/>
</dbReference>
<keyword evidence="13" id="KW-0732">Signal</keyword>
<dbReference type="Gene3D" id="1.10.10.60">
    <property type="entry name" value="Homeodomain-like"/>
    <property type="match status" value="1"/>
</dbReference>
<dbReference type="PANTHER" id="PTHR43547">
    <property type="entry name" value="TWO-COMPONENT HISTIDINE KINASE"/>
    <property type="match status" value="1"/>
</dbReference>
<dbReference type="Gene3D" id="1.10.287.130">
    <property type="match status" value="1"/>
</dbReference>
<dbReference type="EMBL" id="CAJRAF010000004">
    <property type="protein sequence ID" value="CAG5015925.1"/>
    <property type="molecule type" value="Genomic_DNA"/>
</dbReference>
<feature type="domain" description="Response regulatory" evidence="16">
    <location>
        <begin position="1097"/>
        <end position="1212"/>
    </location>
</feature>
<dbReference type="RefSeq" id="WP_215241832.1">
    <property type="nucleotide sequence ID" value="NZ_CAJRAF010000004.1"/>
</dbReference>
<dbReference type="GO" id="GO:0005524">
    <property type="term" value="F:ATP binding"/>
    <property type="evidence" value="ECO:0007669"/>
    <property type="project" value="UniProtKB-KW"/>
</dbReference>
<organism evidence="17 18">
    <name type="scientific">Dyadobacter helix</name>
    <dbReference type="NCBI Taxonomy" id="2822344"/>
    <lineage>
        <taxon>Bacteria</taxon>
        <taxon>Pseudomonadati</taxon>
        <taxon>Bacteroidota</taxon>
        <taxon>Cytophagia</taxon>
        <taxon>Cytophagales</taxon>
        <taxon>Spirosomataceae</taxon>
        <taxon>Dyadobacter</taxon>
    </lineage>
</organism>
<accession>A0A916JIE4</accession>
<dbReference type="InterPro" id="IPR011123">
    <property type="entry name" value="Y_Y_Y"/>
</dbReference>
<feature type="domain" description="HTH araC/xylS-type" evidence="14">
    <location>
        <begin position="1242"/>
        <end position="1340"/>
    </location>
</feature>
<evidence type="ECO:0000259" key="15">
    <source>
        <dbReference type="PROSITE" id="PS50109"/>
    </source>
</evidence>
<dbReference type="SMART" id="SM00387">
    <property type="entry name" value="HATPase_c"/>
    <property type="match status" value="1"/>
</dbReference>
<dbReference type="InterPro" id="IPR003594">
    <property type="entry name" value="HATPase_dom"/>
</dbReference>
<dbReference type="PROSITE" id="PS00041">
    <property type="entry name" value="HTH_ARAC_FAMILY_1"/>
    <property type="match status" value="1"/>
</dbReference>
<dbReference type="PROSITE" id="PS01124">
    <property type="entry name" value="HTH_ARAC_FAMILY_2"/>
    <property type="match status" value="1"/>
</dbReference>
<dbReference type="Gene3D" id="2.130.10.10">
    <property type="entry name" value="YVTN repeat-like/Quinoprotein amine dehydrogenase"/>
    <property type="match status" value="3"/>
</dbReference>
<evidence type="ECO:0000259" key="14">
    <source>
        <dbReference type="PROSITE" id="PS01124"/>
    </source>
</evidence>
<dbReference type="InterPro" id="IPR003661">
    <property type="entry name" value="HisK_dim/P_dom"/>
</dbReference>
<keyword evidence="4 17" id="KW-0808">Transferase</keyword>
<dbReference type="InterPro" id="IPR018060">
    <property type="entry name" value="HTH_AraC"/>
</dbReference>
<dbReference type="InterPro" id="IPR005467">
    <property type="entry name" value="His_kinase_dom"/>
</dbReference>
<keyword evidence="10" id="KW-0238">DNA-binding</keyword>
<evidence type="ECO:0000256" key="6">
    <source>
        <dbReference type="ARBA" id="ARBA00022777"/>
    </source>
</evidence>
<dbReference type="Pfam" id="PF12833">
    <property type="entry name" value="HTH_18"/>
    <property type="match status" value="1"/>
</dbReference>
<dbReference type="InterPro" id="IPR015943">
    <property type="entry name" value="WD40/YVTN_repeat-like_dom_sf"/>
</dbReference>
<evidence type="ECO:0000256" key="8">
    <source>
        <dbReference type="ARBA" id="ARBA00023012"/>
    </source>
</evidence>
<keyword evidence="6 17" id="KW-0418">Kinase</keyword>
<gene>
    <name evidence="17" type="primary">rcsC_25</name>
    <name evidence="17" type="ORF">DYBT9275_05443</name>
</gene>
<feature type="modified residue" description="4-aspartylphosphate" evidence="12">
    <location>
        <position position="1145"/>
    </location>
</feature>
<name>A0A916JIE4_9BACT</name>
<dbReference type="SUPFAM" id="SSF63829">
    <property type="entry name" value="Calcium-dependent phosphotriesterase"/>
    <property type="match status" value="3"/>
</dbReference>
<dbReference type="InterPro" id="IPR001789">
    <property type="entry name" value="Sig_transdc_resp-reg_receiver"/>
</dbReference>
<evidence type="ECO:0000256" key="2">
    <source>
        <dbReference type="ARBA" id="ARBA00012438"/>
    </source>
</evidence>
<evidence type="ECO:0000256" key="11">
    <source>
        <dbReference type="ARBA" id="ARBA00023163"/>
    </source>
</evidence>
<comment type="catalytic activity">
    <reaction evidence="1">
        <text>ATP + protein L-histidine = ADP + protein N-phospho-L-histidine.</text>
        <dbReference type="EC" id="2.7.13.3"/>
    </reaction>
</comment>
<dbReference type="Proteomes" id="UP000680038">
    <property type="component" value="Unassembled WGS sequence"/>
</dbReference>
<evidence type="ECO:0000259" key="16">
    <source>
        <dbReference type="PROSITE" id="PS50110"/>
    </source>
</evidence>
<dbReference type="InterPro" id="IPR011006">
    <property type="entry name" value="CheY-like_superfamily"/>
</dbReference>
<evidence type="ECO:0000256" key="13">
    <source>
        <dbReference type="SAM" id="SignalP"/>
    </source>
</evidence>
<keyword evidence="7" id="KW-0067">ATP-binding</keyword>
<evidence type="ECO:0000256" key="10">
    <source>
        <dbReference type="ARBA" id="ARBA00023125"/>
    </source>
</evidence>
<dbReference type="InterPro" id="IPR013783">
    <property type="entry name" value="Ig-like_fold"/>
</dbReference>
<sequence>MIARLLLLLQFISLICAGQENLWQPITISEGLSQGMVYDLLEDREGFMWFATKDGLNRYDGYNFKVFTHDPYSANSISGNICTALFQDSKGRIWIGTEKDGVNLFDPKTQRFYHAGVSDEDQKNAGNYGIIFIKEASDGSIWLISDKPGKVYKVSSLPSFPSQADFTSLVKPVSSAQEGVPDGRFRYDHHAIGYLFSANLYPPEKRQPLASDIFQGFSSYIIIEDRAGRFWGVGQDSIVCWKNKHIKTISFPKGGISAANQFADGTIAICNQEFIWLFKPDELLKLDSLTVRNAYLALPRDMHSVNHVFKDSRGNLWASTKGYGLLKFNPRVKQFKSFLPSKSPAALFQDLKGDVYFHANYNPAYQIYKLDQVNNSFERLPSWISGPTVRHHAICQDRQRNIWMIISSDTKSETWLVRLSEDLKMMKKYLLPFVNEKNFTLKMHEDEKGLLWMGLSNGALLRFNPASETFTTYTYRSLLPVSGSVVENFCMYQDGTTMWIGTQKGLIRAEKFQSKPVFSIYKNSATDRQSLSNDFVSAIINDPLQPAKYLWVGTKGGGLERLDKKTGKFEHFTESQGLPNKVVYGILRGDDNNLWLSTNRGLSSLNPTTLIFTNFNKSDGLQDDEFNTNAYFKGPGGELLFGGIKGINIFRPSAIVGNTKPPFTKLVGLKINNKEIETGDESKLLAQALGYVTELDLSHDQNQITLEFAVMDFTNPVKNRYRYQLEGIDQDWVEAGTSHFANYAQLPEGRYTFQVMGTTNGQVWSKPTALNIRIYPPFYKTWWAYLVYFVALACLWYRWHQSQLKRVRLQEQLLYKDKEASRLAELDTIKTNFFANISHEFRTPLTLLMGPLAQLQKKNPDEKLIPTMQRNLFRLQTLINQLLDLSKLEAGKMEPKIQGADLSRFLTYLCASFESIAQSKQINFVSMVRPSIQLAYFDSDKVEKIVTNLLSNAFKFTPENEQISVDVSYQYRLGDGSVSSFYIIVSDNGIGIDPARLPRIFDRFYQADEGQHRHYEGTGIGLALVKELVHSLRGTIDVQSTPGKGSRFTVHLPCDLASWADHIVTDAPQSTSLPMMQEAHTPPTEQPARENSDELPVLLIVEDNLDLRKFVRSIFEGTYRIEEAQDGEQGLAVAIAQVPDMIISDLMMPRMDGLELCKTLKTDLRTDHIPVILLTAKATLESRLEGLKLGADDYLAKPFDTDELMIRVENLLRQRQLLQQKYSHGAPAAPEQGETMVDPFLQKANNVLDDNLSESAFSMERFAAEMGITTVQLRRKLKALTGQTGIEYLRNYRLEKAAVLLRNQTGSVSEIAYLVGFESLSYFSKVFQEKFGKKPSEWAP</sequence>
<dbReference type="Pfam" id="PF00072">
    <property type="entry name" value="Response_reg"/>
    <property type="match status" value="1"/>
</dbReference>
<dbReference type="PANTHER" id="PTHR43547:SF2">
    <property type="entry name" value="HYBRID SIGNAL TRANSDUCTION HISTIDINE KINASE C"/>
    <property type="match status" value="1"/>
</dbReference>
<keyword evidence="9" id="KW-0805">Transcription regulation</keyword>
<dbReference type="Gene3D" id="3.30.565.10">
    <property type="entry name" value="Histidine kinase-like ATPase, C-terminal domain"/>
    <property type="match status" value="1"/>
</dbReference>
<evidence type="ECO:0000313" key="18">
    <source>
        <dbReference type="Proteomes" id="UP000680038"/>
    </source>
</evidence>
<proteinExistence type="predicted"/>
<keyword evidence="18" id="KW-1185">Reference proteome</keyword>
<protein>
    <recommendedName>
        <fullName evidence="2">histidine kinase</fullName>
        <ecNumber evidence="2">2.7.13.3</ecNumber>
    </recommendedName>
</protein>